<dbReference type="EMBL" id="OU912926">
    <property type="protein sequence ID" value="CAG9933478.1"/>
    <property type="molecule type" value="Genomic_DNA"/>
</dbReference>
<dbReference type="Proteomes" id="UP000839052">
    <property type="component" value="Chromosome"/>
</dbReference>
<evidence type="ECO:0000313" key="2">
    <source>
        <dbReference type="Proteomes" id="UP000839052"/>
    </source>
</evidence>
<protein>
    <submittedName>
        <fullName evidence="1">Uncharacterized protein</fullName>
    </submittedName>
</protein>
<gene>
    <name evidence="1" type="ORF">NTG6680_2229</name>
</gene>
<proteinExistence type="predicted"/>
<evidence type="ECO:0000313" key="1">
    <source>
        <dbReference type="EMBL" id="CAG9933478.1"/>
    </source>
</evidence>
<name>A0ABN8AL45_9PROT</name>
<keyword evidence="2" id="KW-1185">Reference proteome</keyword>
<sequence>MHADLFVNHTSGNYSKVDNVETSLLYTKPV</sequence>
<organism evidence="1 2">
    <name type="scientific">Candidatus Nitrotoga arctica</name>
    <dbReference type="NCBI Taxonomy" id="453162"/>
    <lineage>
        <taxon>Bacteria</taxon>
        <taxon>Pseudomonadati</taxon>
        <taxon>Pseudomonadota</taxon>
        <taxon>Betaproteobacteria</taxon>
        <taxon>Nitrosomonadales</taxon>
        <taxon>Gallionellaceae</taxon>
        <taxon>Candidatus Nitrotoga</taxon>
    </lineage>
</organism>
<reference evidence="1 2" key="1">
    <citation type="submission" date="2021-10" db="EMBL/GenBank/DDBJ databases">
        <authorList>
            <person name="Koch H."/>
        </authorList>
    </citation>
    <scope>NUCLEOTIDE SEQUENCE [LARGE SCALE GENOMIC DNA]</scope>
    <source>
        <strain evidence="1">6680</strain>
    </source>
</reference>
<accession>A0ABN8AL45</accession>